<dbReference type="InterPro" id="IPR027843">
    <property type="entry name" value="DUF4440"/>
</dbReference>
<comment type="caution">
    <text evidence="3">The sequence shown here is derived from an EMBL/GenBank/DDBJ whole genome shotgun (WGS) entry which is preliminary data.</text>
</comment>
<sequence length="168" mass="17755">MKKLHLAALAPVLMLAACGSGVDPQESVDAIRQTELSQLQSIESKDLVGIARLYRDDAVLVKPDGTVLEGGVAIVDEYAALLEDPNFSIAIEPQEGWGSEGGDLAVIDSLVNFTTSDPETGEPVTLPMTSQTVWHRETGSTWKIISAYNVALAEESAADDGAEAEAAE</sequence>
<dbReference type="EMBL" id="SSHH01000004">
    <property type="protein sequence ID" value="TIX48803.1"/>
    <property type="molecule type" value="Genomic_DNA"/>
</dbReference>
<reference evidence="3 4" key="1">
    <citation type="submission" date="2019-04" db="EMBL/GenBank/DDBJ databases">
        <title>Altererythrobacter aquimixticola sp. nov., isolated from sediment of junction between the ocean and a freshwater spring.</title>
        <authorList>
            <person name="Yoon J.-H."/>
        </authorList>
    </citation>
    <scope>NUCLEOTIDE SEQUENCE [LARGE SCALE GENOMIC DNA]</scope>
    <source>
        <strain evidence="3 4">SSKS-13</strain>
    </source>
</reference>
<feature type="chain" id="PRO_5020682085" evidence="1">
    <location>
        <begin position="20"/>
        <end position="168"/>
    </location>
</feature>
<evidence type="ECO:0000313" key="3">
    <source>
        <dbReference type="EMBL" id="TIX48803.1"/>
    </source>
</evidence>
<evidence type="ECO:0000259" key="2">
    <source>
        <dbReference type="Pfam" id="PF14534"/>
    </source>
</evidence>
<dbReference type="RefSeq" id="WP_136694376.1">
    <property type="nucleotide sequence ID" value="NZ_SSHH01000004.1"/>
</dbReference>
<dbReference type="Proteomes" id="UP000309389">
    <property type="component" value="Unassembled WGS sequence"/>
</dbReference>
<keyword evidence="4" id="KW-1185">Reference proteome</keyword>
<dbReference type="SUPFAM" id="SSF54427">
    <property type="entry name" value="NTF2-like"/>
    <property type="match status" value="1"/>
</dbReference>
<dbReference type="OrthoDB" id="7409175at2"/>
<feature type="signal peptide" evidence="1">
    <location>
        <begin position="1"/>
        <end position="19"/>
    </location>
</feature>
<accession>A0A4T3EWG3</accession>
<name>A0A4T3EWG3_9SPHN</name>
<dbReference type="Pfam" id="PF14534">
    <property type="entry name" value="DUF4440"/>
    <property type="match status" value="1"/>
</dbReference>
<gene>
    <name evidence="3" type="ORF">E5222_13725</name>
</gene>
<proteinExistence type="predicted"/>
<dbReference type="InterPro" id="IPR032710">
    <property type="entry name" value="NTF2-like_dom_sf"/>
</dbReference>
<feature type="domain" description="DUF4440" evidence="2">
    <location>
        <begin position="31"/>
        <end position="144"/>
    </location>
</feature>
<dbReference type="PROSITE" id="PS51257">
    <property type="entry name" value="PROKAR_LIPOPROTEIN"/>
    <property type="match status" value="1"/>
</dbReference>
<organism evidence="3 4">
    <name type="scientific">Alteraurantiacibacter aquimixticola</name>
    <dbReference type="NCBI Taxonomy" id="2489173"/>
    <lineage>
        <taxon>Bacteria</taxon>
        <taxon>Pseudomonadati</taxon>
        <taxon>Pseudomonadota</taxon>
        <taxon>Alphaproteobacteria</taxon>
        <taxon>Sphingomonadales</taxon>
        <taxon>Erythrobacteraceae</taxon>
        <taxon>Alteraurantiacibacter</taxon>
    </lineage>
</organism>
<dbReference type="Gene3D" id="3.10.450.50">
    <property type="match status" value="1"/>
</dbReference>
<dbReference type="AlphaFoldDB" id="A0A4T3EWG3"/>
<evidence type="ECO:0000313" key="4">
    <source>
        <dbReference type="Proteomes" id="UP000309389"/>
    </source>
</evidence>
<evidence type="ECO:0000256" key="1">
    <source>
        <dbReference type="SAM" id="SignalP"/>
    </source>
</evidence>
<protein>
    <submittedName>
        <fullName evidence="3">Nuclear transport factor 2 family protein</fullName>
    </submittedName>
</protein>
<keyword evidence="1" id="KW-0732">Signal</keyword>